<protein>
    <recommendedName>
        <fullName evidence="3">rRNA methylase</fullName>
    </recommendedName>
</protein>
<dbReference type="eggNOG" id="COG2226">
    <property type="taxonomic scope" value="Bacteria"/>
</dbReference>
<dbReference type="InterPro" id="IPR029063">
    <property type="entry name" value="SAM-dependent_MTases_sf"/>
</dbReference>
<dbReference type="Proteomes" id="UP000002706">
    <property type="component" value="Chromosome"/>
</dbReference>
<dbReference type="RefSeq" id="WP_011344874.1">
    <property type="nucleotide sequence ID" value="NC_007503.1"/>
</dbReference>
<evidence type="ECO:0000313" key="1">
    <source>
        <dbReference type="EMBL" id="ABB14682.1"/>
    </source>
</evidence>
<dbReference type="InParanoid" id="Q3AAN3"/>
<gene>
    <name evidence="1" type="ordered locus">CHY_1982</name>
</gene>
<dbReference type="SUPFAM" id="SSF53335">
    <property type="entry name" value="S-adenosyl-L-methionine-dependent methyltransferases"/>
    <property type="match status" value="1"/>
</dbReference>
<organism evidence="1 2">
    <name type="scientific">Carboxydothermus hydrogenoformans (strain ATCC BAA-161 / DSM 6008 / Z-2901)</name>
    <dbReference type="NCBI Taxonomy" id="246194"/>
    <lineage>
        <taxon>Bacteria</taxon>
        <taxon>Bacillati</taxon>
        <taxon>Bacillota</taxon>
        <taxon>Clostridia</taxon>
        <taxon>Thermoanaerobacterales</taxon>
        <taxon>Thermoanaerobacteraceae</taxon>
        <taxon>Carboxydothermus</taxon>
    </lineage>
</organism>
<dbReference type="InterPro" id="IPR010719">
    <property type="entry name" value="MnmM_MeTrfase"/>
</dbReference>
<dbReference type="Pfam" id="PF06962">
    <property type="entry name" value="rRNA_methylase"/>
    <property type="match status" value="1"/>
</dbReference>
<dbReference type="AlphaFoldDB" id="Q3AAN3"/>
<proteinExistence type="predicted"/>
<sequence>MINLEKITGLVHLYLQEVVQAGDVAVDATAGNGNDTLFLAHRVGENGKVYAFDIQEQALKITEQKLKEAGVAERAVFILDSHEKVLKYVRVPIKAAVFNLGYLPGGDKSIVTKPSTTITGLAECYKLLLPGGIITVTVYVGHAGGEEERMVIEEFSQKIPDREGYVIKHEFLNRPQTYPKLYIIGKRRSTVENSPSEKNS</sequence>
<reference evidence="1 2" key="1">
    <citation type="journal article" date="2005" name="PLoS Genet.">
        <title>Life in hot carbon monoxide: the complete genome sequence of Carboxydothermus hydrogenoformans Z-2901.</title>
        <authorList>
            <person name="Wu M."/>
            <person name="Ren Q."/>
            <person name="Durkin A.S."/>
            <person name="Daugherty S.C."/>
            <person name="Brinkac L.M."/>
            <person name="Dodson R.J."/>
            <person name="Madupu R."/>
            <person name="Sullivan S.A."/>
            <person name="Kolonay J.F."/>
            <person name="Haft D.H."/>
            <person name="Nelson W.C."/>
            <person name="Tallon L.J."/>
            <person name="Jones K.M."/>
            <person name="Ulrich L.E."/>
            <person name="Gonzalez J.M."/>
            <person name="Zhulin I.B."/>
            <person name="Robb F.T."/>
            <person name="Eisen J.A."/>
        </authorList>
    </citation>
    <scope>NUCLEOTIDE SEQUENCE [LARGE SCALE GENOMIC DNA]</scope>
    <source>
        <strain evidence="2">ATCC BAA-161 / DSM 6008 / Z-2901</strain>
    </source>
</reference>
<dbReference type="CDD" id="cd02440">
    <property type="entry name" value="AdoMet_MTases"/>
    <property type="match status" value="1"/>
</dbReference>
<evidence type="ECO:0000313" key="2">
    <source>
        <dbReference type="Proteomes" id="UP000002706"/>
    </source>
</evidence>
<dbReference type="Gene3D" id="3.40.50.150">
    <property type="entry name" value="Vaccinia Virus protein VP39"/>
    <property type="match status" value="1"/>
</dbReference>
<dbReference type="HOGENOM" id="CLU_079190_1_0_9"/>
<evidence type="ECO:0008006" key="3">
    <source>
        <dbReference type="Google" id="ProtNLM"/>
    </source>
</evidence>
<dbReference type="STRING" id="246194.CHY_1982"/>
<dbReference type="KEGG" id="chy:CHY_1982"/>
<keyword evidence="2" id="KW-1185">Reference proteome</keyword>
<name>Q3AAN3_CARHZ</name>
<dbReference type="PANTHER" id="PTHR35276">
    <property type="entry name" value="S-ADENOSYL-L-METHIONINE-DEPENDENT METHYLTRANSFERASES SUPERFAMILY PROTEIN"/>
    <property type="match status" value="1"/>
</dbReference>
<dbReference type="EMBL" id="CP000141">
    <property type="protein sequence ID" value="ABB14682.1"/>
    <property type="molecule type" value="Genomic_DNA"/>
</dbReference>
<dbReference type="PANTHER" id="PTHR35276:SF1">
    <property type="entry name" value="TRNA (MNM(5)S(2)U34)-METHYLTRANSFERASE, CHLOROPLASTIC"/>
    <property type="match status" value="1"/>
</dbReference>
<dbReference type="FunCoup" id="Q3AAN3">
    <property type="interactions" value="51"/>
</dbReference>
<accession>Q3AAN3</accession>